<evidence type="ECO:0000313" key="5">
    <source>
        <dbReference type="Proteomes" id="UP001063166"/>
    </source>
</evidence>
<dbReference type="EMBL" id="BRPK01000006">
    <property type="protein sequence ID" value="GLB39420.1"/>
    <property type="molecule type" value="Genomic_DNA"/>
</dbReference>
<evidence type="ECO:0000259" key="3">
    <source>
        <dbReference type="Pfam" id="PF13600"/>
    </source>
</evidence>
<dbReference type="Proteomes" id="UP001063166">
    <property type="component" value="Unassembled WGS sequence"/>
</dbReference>
<dbReference type="InterPro" id="IPR025554">
    <property type="entry name" value="DUF4140"/>
</dbReference>
<dbReference type="OrthoDB" id="10068793at2759"/>
<dbReference type="PANTHER" id="PTHR31005:SF8">
    <property type="entry name" value="DUF4139 DOMAIN-CONTAINING PROTEIN"/>
    <property type="match status" value="1"/>
</dbReference>
<dbReference type="NCBIfam" id="TIGR02231">
    <property type="entry name" value="mucoidy inhibitor MuiA family protein"/>
    <property type="match status" value="1"/>
</dbReference>
<feature type="domain" description="DUF4140" evidence="3">
    <location>
        <begin position="33"/>
        <end position="131"/>
    </location>
</feature>
<dbReference type="InterPro" id="IPR011935">
    <property type="entry name" value="CHP02231"/>
</dbReference>
<protein>
    <submittedName>
        <fullName evidence="4">Mucoidy inhibitor A</fullName>
    </submittedName>
</protein>
<dbReference type="Pfam" id="PF13600">
    <property type="entry name" value="DUF4140"/>
    <property type="match status" value="1"/>
</dbReference>
<comment type="caution">
    <text evidence="4">The sequence shown here is derived from an EMBL/GenBank/DDBJ whole genome shotgun (WGS) entry which is preliminary data.</text>
</comment>
<proteinExistence type="predicted"/>
<name>A0A9P3PN34_LYOSH</name>
<sequence length="603" mass="64465">MTAPSTTDEVPPPFEPTNTINLVSVDDSKIVHVSLYSGRAEITRLYKFPVKTGQNQVNINGLPNVLDRDSIRVEGRGAATIHDVTLSDMPQPPTPSSSARLEELSLEKELAEKALARARKGLASLEAYLSTLNVQHTDLATLDKVIEHYDTSGGALDKKILDLEKRIKKLEGEIQDEQEKIDIAGAGAPRNQKLGVRAAIGIFAAAEGEVAIVLIYAVREATWGAAYDVRVDMQAKEKPVTLIYKAGITQDTGESWDDVPLTLETASPTFGLDIPALYPWRLYVSHSAPTIKSKSMTSYSIAQTRARLPSITRGTMGGGENGTHLTAALLGGGDENTETMGHRGLAVTSKGGISATFQVPGSITVPSDGASHNVTVVQLKLDASMSWVTVPKIDVKTRLKAKIKNASDYTLLPGVASVYVDGSFISRSNVPLISPLESFDCPLGLDPSIRITYHPRSKTVSRSGFYSKASTYAFSQRITVHNTKSVPITDLKVIEQLPVSQVSQVTVKLASPALVLPDPNTNTTSASTSASAGKDGPPAPAPVRVAEGVLAQWEGADEEGVDVDALGRDGKFYWVCAVPAQGKVNLLLSWEVTAPSRTHIVGL</sequence>
<dbReference type="AlphaFoldDB" id="A0A9P3PN34"/>
<evidence type="ECO:0000313" key="4">
    <source>
        <dbReference type="EMBL" id="GLB39420.1"/>
    </source>
</evidence>
<feature type="region of interest" description="Disordered" evidence="1">
    <location>
        <begin position="518"/>
        <end position="541"/>
    </location>
</feature>
<dbReference type="PANTHER" id="PTHR31005">
    <property type="entry name" value="DUF4139 DOMAIN-CONTAINING PROTEIN"/>
    <property type="match status" value="1"/>
</dbReference>
<dbReference type="InterPro" id="IPR037291">
    <property type="entry name" value="DUF4139"/>
</dbReference>
<evidence type="ECO:0000259" key="2">
    <source>
        <dbReference type="Pfam" id="PF13598"/>
    </source>
</evidence>
<accession>A0A9P3PN34</accession>
<organism evidence="4 5">
    <name type="scientific">Lyophyllum shimeji</name>
    <name type="common">Hon-shimeji</name>
    <name type="synonym">Tricholoma shimeji</name>
    <dbReference type="NCBI Taxonomy" id="47721"/>
    <lineage>
        <taxon>Eukaryota</taxon>
        <taxon>Fungi</taxon>
        <taxon>Dikarya</taxon>
        <taxon>Basidiomycota</taxon>
        <taxon>Agaricomycotina</taxon>
        <taxon>Agaricomycetes</taxon>
        <taxon>Agaricomycetidae</taxon>
        <taxon>Agaricales</taxon>
        <taxon>Tricholomatineae</taxon>
        <taxon>Lyophyllaceae</taxon>
        <taxon>Lyophyllum</taxon>
    </lineage>
</organism>
<feature type="domain" description="DUF4139" evidence="2">
    <location>
        <begin position="214"/>
        <end position="595"/>
    </location>
</feature>
<feature type="compositionally biased region" description="Low complexity" evidence="1">
    <location>
        <begin position="520"/>
        <end position="532"/>
    </location>
</feature>
<dbReference type="Pfam" id="PF13598">
    <property type="entry name" value="DUF4139"/>
    <property type="match status" value="1"/>
</dbReference>
<reference evidence="4" key="1">
    <citation type="submission" date="2022-07" db="EMBL/GenBank/DDBJ databases">
        <title>The genome of Lyophyllum shimeji provides insight into the initial evolution of ectomycorrhizal fungal genome.</title>
        <authorList>
            <person name="Kobayashi Y."/>
            <person name="Shibata T."/>
            <person name="Hirakawa H."/>
            <person name="Shigenobu S."/>
            <person name="Nishiyama T."/>
            <person name="Yamada A."/>
            <person name="Hasebe M."/>
            <person name="Kawaguchi M."/>
        </authorList>
    </citation>
    <scope>NUCLEOTIDE SEQUENCE</scope>
    <source>
        <strain evidence="4">AT787</strain>
    </source>
</reference>
<keyword evidence="5" id="KW-1185">Reference proteome</keyword>
<gene>
    <name evidence="4" type="ORF">LshimejAT787_0605820</name>
</gene>
<evidence type="ECO:0000256" key="1">
    <source>
        <dbReference type="SAM" id="MobiDB-lite"/>
    </source>
</evidence>